<protein>
    <recommendedName>
        <fullName evidence="1">BTB domain-containing protein</fullName>
    </recommendedName>
</protein>
<sequence>MASARNSSLFCQALGGILMEDRFSDVTIVCQDVTFKAHCSIICTQSHFFDAALKHNFQESISRTFNLPEDDPETIRRVLCFLYQQTYDGNDQEGEPKCNISGNYENLLSGLEHRRAASACNNLSVYLAADKFGIFLLKEFALYKLSAWLERYYMSSSFPRIVLQIMVSMLPHDSSLLNVLVDVISGNFYELSCNKEILDIIRDHGELASLIIARVVEKKSQDCPLTRI</sequence>
<dbReference type="PANTHER" id="PTHR47843:SF5">
    <property type="entry name" value="BTB_POZ DOMAIN PROTEIN"/>
    <property type="match status" value="1"/>
</dbReference>
<dbReference type="STRING" id="27334.A0A0A2IAH1"/>
<dbReference type="PhylomeDB" id="A0A0A2IAH1"/>
<dbReference type="Pfam" id="PF00651">
    <property type="entry name" value="BTB"/>
    <property type="match status" value="1"/>
</dbReference>
<evidence type="ECO:0000259" key="1">
    <source>
        <dbReference type="PROSITE" id="PS50097"/>
    </source>
</evidence>
<reference evidence="2 3" key="1">
    <citation type="journal article" date="2015" name="Mol. Plant Microbe Interact.">
        <title>Genome, transcriptome, and functional analyses of Penicillium expansum provide new insights into secondary metabolism and pathogenicity.</title>
        <authorList>
            <person name="Ballester A.R."/>
            <person name="Marcet-Houben M."/>
            <person name="Levin E."/>
            <person name="Sela N."/>
            <person name="Selma-Lazaro C."/>
            <person name="Carmona L."/>
            <person name="Wisniewski M."/>
            <person name="Droby S."/>
            <person name="Gonzalez-Candelas L."/>
            <person name="Gabaldon T."/>
        </authorList>
    </citation>
    <scope>NUCLEOTIDE SEQUENCE [LARGE SCALE GENOMIC DNA]</scope>
    <source>
        <strain evidence="2 3">MD-8</strain>
    </source>
</reference>
<accession>A0A0A2IAH1</accession>
<comment type="caution">
    <text evidence="2">The sequence shown here is derived from an EMBL/GenBank/DDBJ whole genome shotgun (WGS) entry which is preliminary data.</text>
</comment>
<gene>
    <name evidence="2" type="ORF">PEX2_058020</name>
</gene>
<dbReference type="PROSITE" id="PS50097">
    <property type="entry name" value="BTB"/>
    <property type="match status" value="1"/>
</dbReference>
<name>A0A0A2IAH1_PENEN</name>
<evidence type="ECO:0000313" key="2">
    <source>
        <dbReference type="EMBL" id="KGO53159.1"/>
    </source>
</evidence>
<organism evidence="2 3">
    <name type="scientific">Penicillium expansum</name>
    <name type="common">Blue mold rot fungus</name>
    <dbReference type="NCBI Taxonomy" id="27334"/>
    <lineage>
        <taxon>Eukaryota</taxon>
        <taxon>Fungi</taxon>
        <taxon>Dikarya</taxon>
        <taxon>Ascomycota</taxon>
        <taxon>Pezizomycotina</taxon>
        <taxon>Eurotiomycetes</taxon>
        <taxon>Eurotiomycetidae</taxon>
        <taxon>Eurotiales</taxon>
        <taxon>Aspergillaceae</taxon>
        <taxon>Penicillium</taxon>
    </lineage>
</organism>
<evidence type="ECO:0000313" key="3">
    <source>
        <dbReference type="Proteomes" id="UP000030143"/>
    </source>
</evidence>
<dbReference type="PANTHER" id="PTHR47843">
    <property type="entry name" value="BTB DOMAIN-CONTAINING PROTEIN-RELATED"/>
    <property type="match status" value="1"/>
</dbReference>
<dbReference type="Proteomes" id="UP000030143">
    <property type="component" value="Unassembled WGS sequence"/>
</dbReference>
<dbReference type="GeneID" id="27678495"/>
<dbReference type="AlphaFoldDB" id="A0A0A2IAH1"/>
<dbReference type="InterPro" id="IPR000210">
    <property type="entry name" value="BTB/POZ_dom"/>
</dbReference>
<dbReference type="InterPro" id="IPR011333">
    <property type="entry name" value="SKP1/BTB/POZ_sf"/>
</dbReference>
<feature type="domain" description="BTB" evidence="1">
    <location>
        <begin position="24"/>
        <end position="91"/>
    </location>
</feature>
<dbReference type="SMART" id="SM00225">
    <property type="entry name" value="BTB"/>
    <property type="match status" value="1"/>
</dbReference>
<dbReference type="OrthoDB" id="6359816at2759"/>
<dbReference type="RefSeq" id="XP_016595798.1">
    <property type="nucleotide sequence ID" value="XM_016743076.1"/>
</dbReference>
<dbReference type="VEuPathDB" id="FungiDB:PEXP_034610"/>
<dbReference type="Gene3D" id="3.30.710.10">
    <property type="entry name" value="Potassium Channel Kv1.1, Chain A"/>
    <property type="match status" value="1"/>
</dbReference>
<proteinExistence type="predicted"/>
<dbReference type="CDD" id="cd18186">
    <property type="entry name" value="BTB_POZ_ZBTB_KLHL-like"/>
    <property type="match status" value="1"/>
</dbReference>
<dbReference type="HOGENOM" id="CLU_057752_7_0_1"/>
<dbReference type="EMBL" id="JQFZ01000252">
    <property type="protein sequence ID" value="KGO53159.1"/>
    <property type="molecule type" value="Genomic_DNA"/>
</dbReference>
<dbReference type="SUPFAM" id="SSF54695">
    <property type="entry name" value="POZ domain"/>
    <property type="match status" value="1"/>
</dbReference>
<keyword evidence="3" id="KW-1185">Reference proteome</keyword>